<dbReference type="EMBL" id="NTFH01000005">
    <property type="protein sequence ID" value="PHQ15766.1"/>
    <property type="molecule type" value="Genomic_DNA"/>
</dbReference>
<feature type="transmembrane region" description="Helical" evidence="1">
    <location>
        <begin position="6"/>
        <end position="28"/>
    </location>
</feature>
<keyword evidence="1" id="KW-1133">Transmembrane helix</keyword>
<dbReference type="PANTHER" id="PTHR39594:SF1">
    <property type="entry name" value="PROTEIN YCHQ"/>
    <property type="match status" value="1"/>
</dbReference>
<sequence length="126" mass="13812">MSAYLILKHLHMTAAYLTVTLFALRLLLDAVGRPGWRQTPLRWIPHANDTVLLVAAISLLFVTPWMPFVHGWLTAKIFLLVGYIVAGLFALKPGRSTPVRVTAAILALVQVAAIFHLAMAKPVFGA</sequence>
<dbReference type="Pfam" id="PF04247">
    <property type="entry name" value="SirB"/>
    <property type="match status" value="1"/>
</dbReference>
<dbReference type="RefSeq" id="WP_099613870.1">
    <property type="nucleotide sequence ID" value="NZ_KZ319369.1"/>
</dbReference>
<dbReference type="InterPro" id="IPR007360">
    <property type="entry name" value="SirB"/>
</dbReference>
<evidence type="ECO:0000313" key="2">
    <source>
        <dbReference type="EMBL" id="PHQ15766.1"/>
    </source>
</evidence>
<feature type="transmembrane region" description="Helical" evidence="1">
    <location>
        <begin position="49"/>
        <end position="66"/>
    </location>
</feature>
<comment type="caution">
    <text evidence="2">The sequence shown here is derived from an EMBL/GenBank/DDBJ whole genome shotgun (WGS) entry which is preliminary data.</text>
</comment>
<evidence type="ECO:0000313" key="3">
    <source>
        <dbReference type="Proteomes" id="UP000231409"/>
    </source>
</evidence>
<dbReference type="PIRSF" id="PIRSF005610">
    <property type="entry name" value="SirB"/>
    <property type="match status" value="1"/>
</dbReference>
<dbReference type="GO" id="GO:0005886">
    <property type="term" value="C:plasma membrane"/>
    <property type="evidence" value="ECO:0007669"/>
    <property type="project" value="TreeGrafter"/>
</dbReference>
<dbReference type="AlphaFoldDB" id="A0A2G1UMN4"/>
<gene>
    <name evidence="2" type="ORF">CLH61_06330</name>
</gene>
<feature type="transmembrane region" description="Helical" evidence="1">
    <location>
        <begin position="72"/>
        <end position="91"/>
    </location>
</feature>
<accession>A0A2G1UMN4</accession>
<organism evidence="2 3">
    <name type="scientific">Marinobacter profundi</name>
    <dbReference type="NCBI Taxonomy" id="2666256"/>
    <lineage>
        <taxon>Bacteria</taxon>
        <taxon>Pseudomonadati</taxon>
        <taxon>Pseudomonadota</taxon>
        <taxon>Gammaproteobacteria</taxon>
        <taxon>Pseudomonadales</taxon>
        <taxon>Marinobacteraceae</taxon>
        <taxon>Marinobacter</taxon>
    </lineage>
</organism>
<dbReference type="Proteomes" id="UP000231409">
    <property type="component" value="Unassembled WGS sequence"/>
</dbReference>
<proteinExistence type="predicted"/>
<keyword evidence="1" id="KW-0472">Membrane</keyword>
<dbReference type="PANTHER" id="PTHR39594">
    <property type="entry name" value="PROTEIN YCHQ"/>
    <property type="match status" value="1"/>
</dbReference>
<reference evidence="2 3" key="1">
    <citation type="submission" date="2017-09" db="EMBL/GenBank/DDBJ databases">
        <title>The draft genome sequences of Marinobacter sp. PWS21.</title>
        <authorList>
            <person name="Cao J."/>
        </authorList>
    </citation>
    <scope>NUCLEOTIDE SEQUENCE [LARGE SCALE GENOMIC DNA]</scope>
    <source>
        <strain evidence="2 3">PWS21</strain>
    </source>
</reference>
<keyword evidence="3" id="KW-1185">Reference proteome</keyword>
<protein>
    <submittedName>
        <fullName evidence="2">Invasion protein</fullName>
    </submittedName>
</protein>
<keyword evidence="1" id="KW-0812">Transmembrane</keyword>
<evidence type="ECO:0000256" key="1">
    <source>
        <dbReference type="SAM" id="Phobius"/>
    </source>
</evidence>
<feature type="transmembrane region" description="Helical" evidence="1">
    <location>
        <begin position="103"/>
        <end position="124"/>
    </location>
</feature>
<name>A0A2G1UMN4_9GAMM</name>